<dbReference type="InterPro" id="IPR006026">
    <property type="entry name" value="Peptidase_Metallo"/>
</dbReference>
<dbReference type="GO" id="GO:0031012">
    <property type="term" value="C:extracellular matrix"/>
    <property type="evidence" value="ECO:0007669"/>
    <property type="project" value="InterPro"/>
</dbReference>
<dbReference type="SUPFAM" id="SSF50923">
    <property type="entry name" value="Hemopexin-like domain"/>
    <property type="match status" value="1"/>
</dbReference>
<dbReference type="SUPFAM" id="SSF55486">
    <property type="entry name" value="Metalloproteases ('zincins'), catalytic domain"/>
    <property type="match status" value="1"/>
</dbReference>
<evidence type="ECO:0000313" key="24">
    <source>
        <dbReference type="Proteomes" id="UP000261340"/>
    </source>
</evidence>
<dbReference type="Ensembl" id="ENSACIT00000007518.1">
    <property type="protein sequence ID" value="ENSACIP00000007302.1"/>
    <property type="gene ID" value="ENSACIG00000005492.1"/>
</dbReference>
<keyword evidence="11 18" id="KW-0862">Zinc</keyword>
<feature type="region of interest" description="Disordered" evidence="21">
    <location>
        <begin position="32"/>
        <end position="61"/>
    </location>
</feature>
<dbReference type="Pfam" id="PF00045">
    <property type="entry name" value="Hemopexin"/>
    <property type="match status" value="1"/>
</dbReference>
<dbReference type="GeneTree" id="ENSGT00940000154907"/>
<feature type="repeat" description="Hemopexin" evidence="20">
    <location>
        <begin position="283"/>
        <end position="332"/>
    </location>
</feature>
<proteinExistence type="inferred from homology"/>
<feature type="binding site" evidence="18">
    <location>
        <position position="211"/>
    </location>
    <ligand>
        <name>Ca(2+)</name>
        <dbReference type="ChEBI" id="CHEBI:29108"/>
        <label>3</label>
    </ligand>
</feature>
<keyword evidence="14" id="KW-0865">Zymogen</keyword>
<evidence type="ECO:0000256" key="9">
    <source>
        <dbReference type="ARBA" id="ARBA00022737"/>
    </source>
</evidence>
<comment type="cofactor">
    <cofactor evidence="18">
        <name>Ca(2+)</name>
        <dbReference type="ChEBI" id="CHEBI:29108"/>
    </cofactor>
    <text evidence="18">Can bind about 5 Ca(2+) ions per subunit.</text>
</comment>
<feature type="binding site" evidence="18">
    <location>
        <position position="231"/>
    </location>
    <ligand>
        <name>Zn(2+)</name>
        <dbReference type="ChEBI" id="CHEBI:29105"/>
        <label>2</label>
        <note>catalytic</note>
    </ligand>
</feature>
<evidence type="ECO:0000256" key="11">
    <source>
        <dbReference type="ARBA" id="ARBA00022833"/>
    </source>
</evidence>
<feature type="binding site" description="in inhibited form" evidence="18">
    <location>
        <position position="106"/>
    </location>
    <ligand>
        <name>Zn(2+)</name>
        <dbReference type="ChEBI" id="CHEBI:29105"/>
        <label>2</label>
        <note>catalytic</note>
    </ligand>
</feature>
<evidence type="ECO:0000256" key="4">
    <source>
        <dbReference type="ARBA" id="ARBA00022525"/>
    </source>
</evidence>
<dbReference type="PANTHER" id="PTHR10201:SF165">
    <property type="entry name" value="COLLAGENASE 3"/>
    <property type="match status" value="1"/>
</dbReference>
<keyword evidence="6" id="KW-0645">Protease</keyword>
<reference evidence="23" key="2">
    <citation type="submission" date="2025-09" db="UniProtKB">
        <authorList>
            <consortium name="Ensembl"/>
        </authorList>
    </citation>
    <scope>IDENTIFICATION</scope>
</reference>
<comment type="cofactor">
    <cofactor evidence="18">
        <name>Zn(2+)</name>
        <dbReference type="ChEBI" id="CHEBI:29105"/>
    </cofactor>
    <text evidence="18">Binds 2 Zn(2+) ions per subunit.</text>
</comment>
<feature type="binding site" evidence="18">
    <location>
        <position position="249"/>
    </location>
    <ligand>
        <name>Zn(2+)</name>
        <dbReference type="ChEBI" id="CHEBI:29105"/>
        <label>2</label>
        <note>catalytic</note>
    </ligand>
</feature>
<dbReference type="GO" id="GO:0030198">
    <property type="term" value="P:extracellular matrix organization"/>
    <property type="evidence" value="ECO:0007669"/>
    <property type="project" value="TreeGrafter"/>
</dbReference>
<keyword evidence="7 18" id="KW-0479">Metal-binding</keyword>
<dbReference type="Gene3D" id="3.40.390.10">
    <property type="entry name" value="Collagenase (Catalytic Domain)"/>
    <property type="match status" value="1"/>
</dbReference>
<dbReference type="InterPro" id="IPR021190">
    <property type="entry name" value="Pept_M10A"/>
</dbReference>
<dbReference type="STRING" id="61819.ENSACIP00000007302"/>
<accession>A0A3Q0RAZ3</accession>
<dbReference type="InterPro" id="IPR033739">
    <property type="entry name" value="M10A_MMP"/>
</dbReference>
<feature type="binding site" evidence="18">
    <location>
        <position position="293"/>
    </location>
    <ligand>
        <name>Ca(2+)</name>
        <dbReference type="ChEBI" id="CHEBI:29108"/>
        <label>4</label>
    </ligand>
</feature>
<feature type="binding site" evidence="18">
    <location>
        <position position="183"/>
    </location>
    <ligand>
        <name>Zn(2+)</name>
        <dbReference type="ChEBI" id="CHEBI:29105"/>
        <label>1</label>
    </ligand>
</feature>
<evidence type="ECO:0000256" key="10">
    <source>
        <dbReference type="ARBA" id="ARBA00022801"/>
    </source>
</evidence>
<feature type="binding site" evidence="18">
    <location>
        <position position="214"/>
    </location>
    <ligand>
        <name>Ca(2+)</name>
        <dbReference type="ChEBI" id="CHEBI:29108"/>
        <label>3</label>
    </ligand>
</feature>
<evidence type="ECO:0000256" key="2">
    <source>
        <dbReference type="ARBA" id="ARBA00010370"/>
    </source>
</evidence>
<protein>
    <recommendedName>
        <fullName evidence="3">Collagenase 3</fullName>
    </recommendedName>
    <alternativeName>
        <fullName evidence="16">Matrix metalloproteinase-13</fullName>
    </alternativeName>
</protein>
<dbReference type="PROSITE" id="PS51642">
    <property type="entry name" value="HEMOPEXIN_2"/>
    <property type="match status" value="1"/>
</dbReference>
<keyword evidence="12 18" id="KW-0106">Calcium</keyword>
<evidence type="ECO:0000256" key="12">
    <source>
        <dbReference type="ARBA" id="ARBA00022837"/>
    </source>
</evidence>
<keyword evidence="15" id="KW-1015">Disulfide bond</keyword>
<evidence type="ECO:0000256" key="19">
    <source>
        <dbReference type="PIRSR" id="PIRSR621190-5"/>
    </source>
</evidence>
<dbReference type="GO" id="GO:0004222">
    <property type="term" value="F:metalloendopeptidase activity"/>
    <property type="evidence" value="ECO:0007669"/>
    <property type="project" value="InterPro"/>
</dbReference>
<dbReference type="GO" id="GO:0006508">
    <property type="term" value="P:proteolysis"/>
    <property type="evidence" value="ECO:0007669"/>
    <property type="project" value="UniProtKB-KW"/>
</dbReference>
<evidence type="ECO:0000256" key="21">
    <source>
        <dbReference type="SAM" id="MobiDB-lite"/>
    </source>
</evidence>
<dbReference type="Gene3D" id="2.110.10.10">
    <property type="entry name" value="Hemopexin-like domain"/>
    <property type="match status" value="1"/>
</dbReference>
<dbReference type="GO" id="GO:0008270">
    <property type="term" value="F:zinc ion binding"/>
    <property type="evidence" value="ECO:0007669"/>
    <property type="project" value="InterPro"/>
</dbReference>
<dbReference type="PRINTS" id="PR00138">
    <property type="entry name" value="MATRIXIN"/>
</dbReference>
<keyword evidence="5" id="KW-0272">Extracellular matrix</keyword>
<organism evidence="23 24">
    <name type="scientific">Amphilophus citrinellus</name>
    <name type="common">Midas cichlid</name>
    <name type="synonym">Cichlasoma citrinellum</name>
    <dbReference type="NCBI Taxonomy" id="61819"/>
    <lineage>
        <taxon>Eukaryota</taxon>
        <taxon>Metazoa</taxon>
        <taxon>Chordata</taxon>
        <taxon>Craniata</taxon>
        <taxon>Vertebrata</taxon>
        <taxon>Euteleostomi</taxon>
        <taxon>Actinopterygii</taxon>
        <taxon>Neopterygii</taxon>
        <taxon>Teleostei</taxon>
        <taxon>Neoteleostei</taxon>
        <taxon>Acanthomorphata</taxon>
        <taxon>Ovalentaria</taxon>
        <taxon>Cichlomorphae</taxon>
        <taxon>Cichliformes</taxon>
        <taxon>Cichlidae</taxon>
        <taxon>New World cichlids</taxon>
        <taxon>Cichlasomatinae</taxon>
        <taxon>Heroini</taxon>
        <taxon>Amphilophus</taxon>
    </lineage>
</organism>
<feature type="binding site" evidence="18">
    <location>
        <position position="241"/>
    </location>
    <ligand>
        <name>Zn(2+)</name>
        <dbReference type="ChEBI" id="CHEBI:29105"/>
        <label>2</label>
        <note>catalytic</note>
    </ligand>
</feature>
<dbReference type="SUPFAM" id="SSF47090">
    <property type="entry name" value="PGBD-like"/>
    <property type="match status" value="1"/>
</dbReference>
<evidence type="ECO:0000256" key="17">
    <source>
        <dbReference type="PIRSR" id="PIRSR621190-1"/>
    </source>
</evidence>
<keyword evidence="9" id="KW-0677">Repeat</keyword>
<feature type="binding site" evidence="18">
    <location>
        <position position="171"/>
    </location>
    <ligand>
        <name>Ca(2+)</name>
        <dbReference type="ChEBI" id="CHEBI:29108"/>
        <label>2</label>
    </ligand>
</feature>
<evidence type="ECO:0000256" key="3">
    <source>
        <dbReference type="ARBA" id="ARBA00018037"/>
    </source>
</evidence>
<feature type="binding site" evidence="18">
    <location>
        <position position="205"/>
    </location>
    <ligand>
        <name>Ca(2+)</name>
        <dbReference type="ChEBI" id="CHEBI:29108"/>
        <label>2</label>
    </ligand>
</feature>
<name>A0A3Q0RAZ3_AMPCI</name>
<feature type="binding site" evidence="18">
    <location>
        <position position="209"/>
    </location>
    <ligand>
        <name>Zn(2+)</name>
        <dbReference type="ChEBI" id="CHEBI:29105"/>
        <label>1</label>
    </ligand>
</feature>
<dbReference type="InterPro" id="IPR024079">
    <property type="entry name" value="MetalloPept_cat_dom_sf"/>
</dbReference>
<evidence type="ECO:0000256" key="5">
    <source>
        <dbReference type="ARBA" id="ARBA00022530"/>
    </source>
</evidence>
<feature type="domain" description="Peptidase metallopeptidase" evidence="22">
    <location>
        <begin position="116"/>
        <end position="277"/>
    </location>
</feature>
<feature type="active site" evidence="17">
    <location>
        <position position="232"/>
    </location>
</feature>
<keyword evidence="8" id="KW-0732">Signal</keyword>
<evidence type="ECO:0000313" key="23">
    <source>
        <dbReference type="Ensembl" id="ENSACIP00000007302.1"/>
    </source>
</evidence>
<dbReference type="InterPro" id="IPR036365">
    <property type="entry name" value="PGBD-like_sf"/>
</dbReference>
<evidence type="ECO:0000256" key="16">
    <source>
        <dbReference type="ARBA" id="ARBA00031807"/>
    </source>
</evidence>
<feature type="binding site" evidence="18">
    <location>
        <position position="181"/>
    </location>
    <ligand>
        <name>Zn(2+)</name>
        <dbReference type="ChEBI" id="CHEBI:29105"/>
        <label>1</label>
    </ligand>
</feature>
<dbReference type="SMART" id="SM00120">
    <property type="entry name" value="HX"/>
    <property type="match status" value="3"/>
</dbReference>
<feature type="short sequence motif" description="Cysteine switch" evidence="19">
    <location>
        <begin position="104"/>
        <end position="111"/>
    </location>
</feature>
<keyword evidence="13" id="KW-0482">Metalloprotease</keyword>
<comment type="similarity">
    <text evidence="2">Belongs to the peptidase M10A family.</text>
</comment>
<evidence type="ECO:0000259" key="22">
    <source>
        <dbReference type="SMART" id="SM00235"/>
    </source>
</evidence>
<feature type="binding site" evidence="18">
    <location>
        <position position="188"/>
    </location>
    <ligand>
        <name>Ca(2+)</name>
        <dbReference type="ChEBI" id="CHEBI:29108"/>
        <label>3</label>
    </ligand>
</feature>
<dbReference type="GO" id="GO:0005615">
    <property type="term" value="C:extracellular space"/>
    <property type="evidence" value="ECO:0007669"/>
    <property type="project" value="TreeGrafter"/>
</dbReference>
<dbReference type="FunFam" id="3.40.390.10:FF:000007">
    <property type="entry name" value="Collagenase 3"/>
    <property type="match status" value="1"/>
</dbReference>
<sequence>MGLSEADTSLLRIVEVETHLVLSGDEVEENQTLEQERSKQVPSHCLCSGSSKADMSSERAPSYDDNWTTGLCDKKMKMKKMQRFFGLPPSGELTKETLAVMKKPRCGLSDVEHVGETVRWKKRKISYRSEIINKPVHSYFSKVHKVFRAAWQLWSNVTPLKFHKRDRREADIVISFYYGDHKDGSPFDGKGGILAHAFAPGHGIGGDVHFDANESWSFNSTGINLFAVAIHEFGHALGLPHSPDPGAIMYPPYNFDPGYEPQLSFQDVKDIQKLYGEPPPKTPAKCDPDLSFDAVTELQQEVLFFKDRFMWRKHPQFDETRITLISSLWPDTVPPNLDAVYQNKHQFRNKYWVLRQLNLEEGFPRNLSTLGFPSRIKSVDAALHFRNDRYTVFFTGDECWRYLRSYSSLALFPVFMLSCADHLLAAALHRPNKVGGTDILISPSVHGNKIKLELLLLHSILMEQTSVTKFTD</sequence>
<dbReference type="Proteomes" id="UP000261340">
    <property type="component" value="Unplaced"/>
</dbReference>
<dbReference type="SMART" id="SM00235">
    <property type="entry name" value="ZnMc"/>
    <property type="match status" value="1"/>
</dbReference>
<keyword evidence="4" id="KW-0964">Secreted</keyword>
<dbReference type="Pfam" id="PF00413">
    <property type="entry name" value="Peptidase_M10"/>
    <property type="match status" value="1"/>
</dbReference>
<keyword evidence="10" id="KW-0378">Hydrolase</keyword>
<evidence type="ECO:0000256" key="13">
    <source>
        <dbReference type="ARBA" id="ARBA00023049"/>
    </source>
</evidence>
<evidence type="ECO:0000256" key="7">
    <source>
        <dbReference type="ARBA" id="ARBA00022723"/>
    </source>
</evidence>
<feature type="binding site" evidence="18">
    <location>
        <position position="196"/>
    </location>
    <ligand>
        <name>Zn(2+)</name>
        <dbReference type="ChEBI" id="CHEBI:29105"/>
        <label>1</label>
    </ligand>
</feature>
<evidence type="ECO:0000256" key="14">
    <source>
        <dbReference type="ARBA" id="ARBA00023145"/>
    </source>
</evidence>
<dbReference type="InterPro" id="IPR036375">
    <property type="entry name" value="Hemopexin-like_dom_sf"/>
</dbReference>
<feature type="binding site" evidence="18">
    <location>
        <position position="338"/>
    </location>
    <ligand>
        <name>Ca(2+)</name>
        <dbReference type="ChEBI" id="CHEBI:29108"/>
        <label>4</label>
    </ligand>
</feature>
<evidence type="ECO:0000256" key="15">
    <source>
        <dbReference type="ARBA" id="ARBA00023157"/>
    </source>
</evidence>
<comment type="subcellular location">
    <subcellularLocation>
        <location evidence="1">Secreted</location>
        <location evidence="1">Extracellular space</location>
        <location evidence="1">Extracellular matrix</location>
    </subcellularLocation>
</comment>
<dbReference type="InterPro" id="IPR001818">
    <property type="entry name" value="Pept_M10_metallopeptidase"/>
</dbReference>
<dbReference type="CDD" id="cd00094">
    <property type="entry name" value="HX"/>
    <property type="match status" value="1"/>
</dbReference>
<evidence type="ECO:0000256" key="8">
    <source>
        <dbReference type="ARBA" id="ARBA00022729"/>
    </source>
</evidence>
<evidence type="ECO:0000256" key="1">
    <source>
        <dbReference type="ARBA" id="ARBA00004498"/>
    </source>
</evidence>
<evidence type="ECO:0000256" key="6">
    <source>
        <dbReference type="ARBA" id="ARBA00022670"/>
    </source>
</evidence>
<feature type="binding site" evidence="18">
    <location>
        <position position="207"/>
    </location>
    <ligand>
        <name>Ca(2+)</name>
        <dbReference type="ChEBI" id="CHEBI:29108"/>
        <label>2</label>
    </ligand>
</feature>
<dbReference type="AlphaFoldDB" id="A0A3Q0RAZ3"/>
<dbReference type="GO" id="GO:0030574">
    <property type="term" value="P:collagen catabolic process"/>
    <property type="evidence" value="ECO:0007669"/>
    <property type="project" value="TreeGrafter"/>
</dbReference>
<feature type="binding site" evidence="18">
    <location>
        <position position="382"/>
    </location>
    <ligand>
        <name>Ca(2+)</name>
        <dbReference type="ChEBI" id="CHEBI:29108"/>
        <label>5</label>
    </ligand>
</feature>
<dbReference type="PANTHER" id="PTHR10201">
    <property type="entry name" value="MATRIX METALLOPROTEINASE"/>
    <property type="match status" value="1"/>
</dbReference>
<evidence type="ECO:0000256" key="18">
    <source>
        <dbReference type="PIRSR" id="PIRSR621190-2"/>
    </source>
</evidence>
<dbReference type="FunFam" id="2.110.10.10:FF:000002">
    <property type="entry name" value="Matrix metallopeptidase 3"/>
    <property type="match status" value="1"/>
</dbReference>
<evidence type="ECO:0000256" key="20">
    <source>
        <dbReference type="PROSITE-ProRule" id="PRU01011"/>
    </source>
</evidence>
<dbReference type="InterPro" id="IPR018487">
    <property type="entry name" value="Hemopexin-like_repeat"/>
</dbReference>
<reference evidence="23" key="1">
    <citation type="submission" date="2025-08" db="UniProtKB">
        <authorList>
            <consortium name="Ensembl"/>
        </authorList>
    </citation>
    <scope>IDENTIFICATION</scope>
</reference>
<dbReference type="CDD" id="cd04278">
    <property type="entry name" value="ZnMc_MMP"/>
    <property type="match status" value="1"/>
</dbReference>
<feature type="binding site" evidence="18">
    <location>
        <position position="189"/>
    </location>
    <ligand>
        <name>Ca(2+)</name>
        <dbReference type="ChEBI" id="CHEBI:29108"/>
        <label>3</label>
    </ligand>
</feature>
<dbReference type="InterPro" id="IPR000585">
    <property type="entry name" value="Hemopexin-like_dom"/>
</dbReference>
<feature type="binding site" evidence="18">
    <location>
        <position position="235"/>
    </location>
    <ligand>
        <name>Zn(2+)</name>
        <dbReference type="ChEBI" id="CHEBI:29105"/>
        <label>2</label>
        <note>catalytic</note>
    </ligand>
</feature>
<feature type="binding site" evidence="18">
    <location>
        <position position="214"/>
    </location>
    <ligand>
        <name>Ca(2+)</name>
        <dbReference type="ChEBI" id="CHEBI:29108"/>
        <label>1</label>
    </ligand>
</feature>
<keyword evidence="24" id="KW-1185">Reference proteome</keyword>